<keyword evidence="1" id="KW-0175">Coiled coil</keyword>
<dbReference type="AlphaFoldDB" id="A0AAV4LIX8"/>
<accession>A0AAV4LIX8</accession>
<reference evidence="3" key="1">
    <citation type="journal article" date="2023" name="Int. J. Syst. Evol. Microbiol.">
        <title>Collibacillus ludicampi gen. nov., sp. nov., a new soil bacterium of the family Alicyclobacillaceae.</title>
        <authorList>
            <person name="Jojima T."/>
            <person name="Ioku Y."/>
            <person name="Fukuta Y."/>
            <person name="Shirasaka N."/>
            <person name="Matsumura Y."/>
            <person name="Mori M."/>
        </authorList>
    </citation>
    <scope>NUCLEOTIDE SEQUENCE</scope>
    <source>
        <strain evidence="3">TP075</strain>
    </source>
</reference>
<dbReference type="Proteomes" id="UP001057291">
    <property type="component" value="Unassembled WGS sequence"/>
</dbReference>
<sequence>MIEDVERLARMEEKLTNLIEDIKEIKSYSNSLIKTMSTMHIDYVPRKELEEKINNLEEQVDEKTQDIKELRRKINSRPSWVISILITSLSTITVGLIVYIITGGSLVLH</sequence>
<keyword evidence="2" id="KW-1133">Transmembrane helix</keyword>
<evidence type="ECO:0000256" key="1">
    <source>
        <dbReference type="SAM" id="Coils"/>
    </source>
</evidence>
<proteinExistence type="predicted"/>
<comment type="caution">
    <text evidence="3">The sequence shown here is derived from an EMBL/GenBank/DDBJ whole genome shotgun (WGS) entry which is preliminary data.</text>
</comment>
<evidence type="ECO:0000313" key="3">
    <source>
        <dbReference type="EMBL" id="GIM47715.1"/>
    </source>
</evidence>
<dbReference type="RefSeq" id="WP_282200665.1">
    <property type="nucleotide sequence ID" value="NZ_BOQE01000001.1"/>
</dbReference>
<protein>
    <submittedName>
        <fullName evidence="3">Uncharacterized protein</fullName>
    </submittedName>
</protein>
<evidence type="ECO:0000256" key="2">
    <source>
        <dbReference type="SAM" id="Phobius"/>
    </source>
</evidence>
<evidence type="ECO:0000313" key="4">
    <source>
        <dbReference type="Proteomes" id="UP001057291"/>
    </source>
</evidence>
<organism evidence="3 4">
    <name type="scientific">Collibacillus ludicampi</name>
    <dbReference type="NCBI Taxonomy" id="2771369"/>
    <lineage>
        <taxon>Bacteria</taxon>
        <taxon>Bacillati</taxon>
        <taxon>Bacillota</taxon>
        <taxon>Bacilli</taxon>
        <taxon>Bacillales</taxon>
        <taxon>Alicyclobacillaceae</taxon>
        <taxon>Collibacillus</taxon>
    </lineage>
</organism>
<dbReference type="SUPFAM" id="SSF58100">
    <property type="entry name" value="Bacterial hemolysins"/>
    <property type="match status" value="1"/>
</dbReference>
<dbReference type="EMBL" id="BOQE01000001">
    <property type="protein sequence ID" value="GIM47715.1"/>
    <property type="molecule type" value="Genomic_DNA"/>
</dbReference>
<keyword evidence="2" id="KW-0812">Transmembrane</keyword>
<gene>
    <name evidence="3" type="ORF">DNHGIG_32640</name>
</gene>
<keyword evidence="4" id="KW-1185">Reference proteome</keyword>
<feature type="transmembrane region" description="Helical" evidence="2">
    <location>
        <begin position="80"/>
        <end position="101"/>
    </location>
</feature>
<name>A0AAV4LIX8_9BACL</name>
<feature type="coiled-coil region" evidence="1">
    <location>
        <begin position="5"/>
        <end position="73"/>
    </location>
</feature>
<keyword evidence="2" id="KW-0472">Membrane</keyword>